<accession>A0A166TGD7</accession>
<dbReference type="EMBL" id="LFIV01000063">
    <property type="protein sequence ID" value="KZL72043.1"/>
    <property type="molecule type" value="Genomic_DNA"/>
</dbReference>
<dbReference type="STRING" id="708197.A0A166TGD7"/>
<organism evidence="1 2">
    <name type="scientific">Colletotrichum tofieldiae</name>
    <dbReference type="NCBI Taxonomy" id="708197"/>
    <lineage>
        <taxon>Eukaryota</taxon>
        <taxon>Fungi</taxon>
        <taxon>Dikarya</taxon>
        <taxon>Ascomycota</taxon>
        <taxon>Pezizomycotina</taxon>
        <taxon>Sordariomycetes</taxon>
        <taxon>Hypocreomycetidae</taxon>
        <taxon>Glomerellales</taxon>
        <taxon>Glomerellaceae</taxon>
        <taxon>Colletotrichum</taxon>
        <taxon>Colletotrichum spaethianum species complex</taxon>
    </lineage>
</organism>
<dbReference type="Proteomes" id="UP000076552">
    <property type="component" value="Unassembled WGS sequence"/>
</dbReference>
<comment type="caution">
    <text evidence="1">The sequence shown here is derived from an EMBL/GenBank/DDBJ whole genome shotgun (WGS) entry which is preliminary data.</text>
</comment>
<name>A0A166TGD7_9PEZI</name>
<proteinExistence type="predicted"/>
<evidence type="ECO:0000313" key="1">
    <source>
        <dbReference type="EMBL" id="KZL72043.1"/>
    </source>
</evidence>
<reference evidence="1 2" key="1">
    <citation type="submission" date="2015-06" db="EMBL/GenBank/DDBJ databases">
        <title>Survival trade-offs in plant roots during colonization by closely related pathogenic and mutualistic fungi.</title>
        <authorList>
            <person name="Hacquard S."/>
            <person name="Kracher B."/>
            <person name="Hiruma K."/>
            <person name="Weinman A."/>
            <person name="Muench P."/>
            <person name="Garrido Oter R."/>
            <person name="Ver Loren van Themaat E."/>
            <person name="Dallerey J.-F."/>
            <person name="Damm U."/>
            <person name="Henrissat B."/>
            <person name="Lespinet O."/>
            <person name="Thon M."/>
            <person name="Kemen E."/>
            <person name="McHardy A.C."/>
            <person name="Schulze-Lefert P."/>
            <person name="O'Connell R.J."/>
        </authorList>
    </citation>
    <scope>NUCLEOTIDE SEQUENCE [LARGE SCALE GENOMIC DNA]</scope>
    <source>
        <strain evidence="1 2">0861</strain>
    </source>
</reference>
<sequence length="136" mass="16222">MVHMCQLYENRVTHSLTRFGHPRTDRLHQLLKNARHNNVDTSVLEKVQKFCHHCQSHDLALRRFKFLLKDKSYFNYEIVVDVISTYVGLLDYIVHNLGINFVSTEFRNYAEIMGISRAYDILYNKIRHHTDKETIL</sequence>
<keyword evidence="2" id="KW-1185">Reference proteome</keyword>
<evidence type="ECO:0000313" key="2">
    <source>
        <dbReference type="Proteomes" id="UP000076552"/>
    </source>
</evidence>
<dbReference type="AlphaFoldDB" id="A0A166TGD7"/>
<gene>
    <name evidence="1" type="ORF">CT0861_05454</name>
</gene>
<protein>
    <submittedName>
        <fullName evidence="1">Uncharacterized protein</fullName>
    </submittedName>
</protein>